<sequence length="81" mass="8804">MESPHCKLEKLGLQQTNISDHCCQDLSSLLVSQFSGLRELDLSNNNLKDSGVALLLPALESSHCLLETFRLDPSSCSLTAS</sequence>
<dbReference type="PANTHER" id="PTHR24106">
    <property type="entry name" value="NACHT, LRR AND CARD DOMAINS-CONTAINING"/>
    <property type="match status" value="1"/>
</dbReference>
<dbReference type="AlphaFoldDB" id="A0A3Q3A1J5"/>
<dbReference type="OMA" id="ISDHCCQ"/>
<dbReference type="InterPro" id="IPR051261">
    <property type="entry name" value="NLR"/>
</dbReference>
<evidence type="ECO:0008006" key="5">
    <source>
        <dbReference type="Google" id="ProtNLM"/>
    </source>
</evidence>
<dbReference type="SUPFAM" id="SSF52047">
    <property type="entry name" value="RNI-like"/>
    <property type="match status" value="1"/>
</dbReference>
<keyword evidence="1" id="KW-0433">Leucine-rich repeat</keyword>
<evidence type="ECO:0000256" key="1">
    <source>
        <dbReference type="ARBA" id="ARBA00022614"/>
    </source>
</evidence>
<reference evidence="3" key="1">
    <citation type="submission" date="2025-08" db="UniProtKB">
        <authorList>
            <consortium name="Ensembl"/>
        </authorList>
    </citation>
    <scope>IDENTIFICATION</scope>
</reference>
<protein>
    <recommendedName>
        <fullName evidence="5">NACHT LRR and PYD domain-containing protein</fullName>
    </recommendedName>
</protein>
<keyword evidence="4" id="KW-1185">Reference proteome</keyword>
<evidence type="ECO:0000313" key="4">
    <source>
        <dbReference type="Proteomes" id="UP000264800"/>
    </source>
</evidence>
<evidence type="ECO:0000256" key="2">
    <source>
        <dbReference type="ARBA" id="ARBA00022737"/>
    </source>
</evidence>
<name>A0A3Q3A1J5_KRYMA</name>
<keyword evidence="2" id="KW-0677">Repeat</keyword>
<evidence type="ECO:0000313" key="3">
    <source>
        <dbReference type="Ensembl" id="ENSKMAP00000010093.1"/>
    </source>
</evidence>
<dbReference type="Gene3D" id="3.80.10.10">
    <property type="entry name" value="Ribonuclease Inhibitor"/>
    <property type="match status" value="1"/>
</dbReference>
<accession>A0A3Q3A1J5</accession>
<dbReference type="InterPro" id="IPR032675">
    <property type="entry name" value="LRR_dom_sf"/>
</dbReference>
<dbReference type="PROSITE" id="PS51450">
    <property type="entry name" value="LRR"/>
    <property type="match status" value="1"/>
</dbReference>
<reference evidence="3" key="2">
    <citation type="submission" date="2025-09" db="UniProtKB">
        <authorList>
            <consortium name="Ensembl"/>
        </authorList>
    </citation>
    <scope>IDENTIFICATION</scope>
</reference>
<dbReference type="SMART" id="SM00368">
    <property type="entry name" value="LRR_RI"/>
    <property type="match status" value="2"/>
</dbReference>
<dbReference type="GeneTree" id="ENSGT01140000284933"/>
<dbReference type="Proteomes" id="UP000264800">
    <property type="component" value="Unplaced"/>
</dbReference>
<organism evidence="3 4">
    <name type="scientific">Kryptolebias marmoratus</name>
    <name type="common">Mangrove killifish</name>
    <name type="synonym">Rivulus marmoratus</name>
    <dbReference type="NCBI Taxonomy" id="37003"/>
    <lineage>
        <taxon>Eukaryota</taxon>
        <taxon>Metazoa</taxon>
        <taxon>Chordata</taxon>
        <taxon>Craniata</taxon>
        <taxon>Vertebrata</taxon>
        <taxon>Euteleostomi</taxon>
        <taxon>Actinopterygii</taxon>
        <taxon>Neopterygii</taxon>
        <taxon>Teleostei</taxon>
        <taxon>Neoteleostei</taxon>
        <taxon>Acanthomorphata</taxon>
        <taxon>Ovalentaria</taxon>
        <taxon>Atherinomorphae</taxon>
        <taxon>Cyprinodontiformes</taxon>
        <taxon>Rivulidae</taxon>
        <taxon>Kryptolebias</taxon>
    </lineage>
</organism>
<proteinExistence type="predicted"/>
<dbReference type="InterPro" id="IPR001611">
    <property type="entry name" value="Leu-rich_rpt"/>
</dbReference>
<dbReference type="Ensembl" id="ENSKMAT00000010255.1">
    <property type="protein sequence ID" value="ENSKMAP00000010093.1"/>
    <property type="gene ID" value="ENSKMAG00000007583.1"/>
</dbReference>